<dbReference type="InterPro" id="IPR051393">
    <property type="entry name" value="ABC_transporter_permease"/>
</dbReference>
<dbReference type="PROSITE" id="PS50928">
    <property type="entry name" value="ABC_TM1"/>
    <property type="match status" value="1"/>
</dbReference>
<reference evidence="9 10" key="1">
    <citation type="submission" date="2014-07" db="EMBL/GenBank/DDBJ databases">
        <title>Draft genome of Clostridium celerecrescens 152B isolated from sediments associated with methane hydrate from Krishna Godavari basin.</title>
        <authorList>
            <person name="Honkalas V.S."/>
            <person name="Dabir A.P."/>
            <person name="Arora P."/>
            <person name="Dhakephalkar P.K."/>
        </authorList>
    </citation>
    <scope>NUCLEOTIDE SEQUENCE [LARGE SCALE GENOMIC DNA]</scope>
    <source>
        <strain evidence="9 10">152B</strain>
    </source>
</reference>
<organism evidence="9 10">
    <name type="scientific">Lacrimispora celerecrescens</name>
    <dbReference type="NCBI Taxonomy" id="29354"/>
    <lineage>
        <taxon>Bacteria</taxon>
        <taxon>Bacillati</taxon>
        <taxon>Bacillota</taxon>
        <taxon>Clostridia</taxon>
        <taxon>Lachnospirales</taxon>
        <taxon>Lachnospiraceae</taxon>
        <taxon>Lacrimispora</taxon>
    </lineage>
</organism>
<feature type="transmembrane region" description="Helical" evidence="7">
    <location>
        <begin position="114"/>
        <end position="134"/>
    </location>
</feature>
<accession>A0A084JPD3</accession>
<feature type="transmembrane region" description="Helical" evidence="7">
    <location>
        <begin position="209"/>
        <end position="231"/>
    </location>
</feature>
<dbReference type="GO" id="GO:0055085">
    <property type="term" value="P:transmembrane transport"/>
    <property type="evidence" value="ECO:0007669"/>
    <property type="project" value="InterPro"/>
</dbReference>
<dbReference type="STRING" id="29354.IO98_06805"/>
<evidence type="ECO:0000259" key="8">
    <source>
        <dbReference type="PROSITE" id="PS50928"/>
    </source>
</evidence>
<keyword evidence="5 7" id="KW-1133">Transmembrane helix</keyword>
<dbReference type="OrthoDB" id="42615at2"/>
<evidence type="ECO:0000256" key="5">
    <source>
        <dbReference type="ARBA" id="ARBA00022989"/>
    </source>
</evidence>
<evidence type="ECO:0000256" key="1">
    <source>
        <dbReference type="ARBA" id="ARBA00004651"/>
    </source>
</evidence>
<evidence type="ECO:0000313" key="9">
    <source>
        <dbReference type="EMBL" id="KEZ90817.1"/>
    </source>
</evidence>
<dbReference type="InterPro" id="IPR000515">
    <property type="entry name" value="MetI-like"/>
</dbReference>
<comment type="caution">
    <text evidence="9">The sequence shown here is derived from an EMBL/GenBank/DDBJ whole genome shotgun (WGS) entry which is preliminary data.</text>
</comment>
<feature type="transmembrane region" description="Helical" evidence="7">
    <location>
        <begin position="21"/>
        <end position="48"/>
    </location>
</feature>
<dbReference type="PANTHER" id="PTHR30193">
    <property type="entry name" value="ABC TRANSPORTER PERMEASE PROTEIN"/>
    <property type="match status" value="1"/>
</dbReference>
<comment type="similarity">
    <text evidence="7">Belongs to the binding-protein-dependent transport system permease family.</text>
</comment>
<dbReference type="Gene3D" id="1.10.3720.10">
    <property type="entry name" value="MetI-like"/>
    <property type="match status" value="1"/>
</dbReference>
<comment type="subcellular location">
    <subcellularLocation>
        <location evidence="1 7">Cell membrane</location>
        <topology evidence="1 7">Multi-pass membrane protein</topology>
    </subcellularLocation>
</comment>
<keyword evidence="2 7" id="KW-0813">Transport</keyword>
<proteinExistence type="inferred from homology"/>
<keyword evidence="6 7" id="KW-0472">Membrane</keyword>
<evidence type="ECO:0000256" key="7">
    <source>
        <dbReference type="RuleBase" id="RU363032"/>
    </source>
</evidence>
<dbReference type="CDD" id="cd06261">
    <property type="entry name" value="TM_PBP2"/>
    <property type="match status" value="1"/>
</dbReference>
<dbReference type="Proteomes" id="UP000028525">
    <property type="component" value="Unassembled WGS sequence"/>
</dbReference>
<dbReference type="InterPro" id="IPR035906">
    <property type="entry name" value="MetI-like_sf"/>
</dbReference>
<dbReference type="Pfam" id="PF00528">
    <property type="entry name" value="BPD_transp_1"/>
    <property type="match status" value="1"/>
</dbReference>
<keyword evidence="4 7" id="KW-0812">Transmembrane</keyword>
<feature type="domain" description="ABC transmembrane type-1" evidence="8">
    <location>
        <begin position="77"/>
        <end position="290"/>
    </location>
</feature>
<dbReference type="GO" id="GO:0005886">
    <property type="term" value="C:plasma membrane"/>
    <property type="evidence" value="ECO:0007669"/>
    <property type="project" value="UniProtKB-SubCell"/>
</dbReference>
<dbReference type="RefSeq" id="WP_038279427.1">
    <property type="nucleotide sequence ID" value="NZ_JPME01000009.1"/>
</dbReference>
<evidence type="ECO:0000256" key="3">
    <source>
        <dbReference type="ARBA" id="ARBA00022475"/>
    </source>
</evidence>
<feature type="transmembrane region" description="Helical" evidence="7">
    <location>
        <begin position="82"/>
        <end position="102"/>
    </location>
</feature>
<name>A0A084JPD3_9FIRM</name>
<evidence type="ECO:0000313" key="10">
    <source>
        <dbReference type="Proteomes" id="UP000028525"/>
    </source>
</evidence>
<feature type="transmembrane region" description="Helical" evidence="7">
    <location>
        <begin position="272"/>
        <end position="291"/>
    </location>
</feature>
<gene>
    <name evidence="9" type="ORF">IO98_06805</name>
</gene>
<keyword evidence="3" id="KW-1003">Cell membrane</keyword>
<evidence type="ECO:0000256" key="6">
    <source>
        <dbReference type="ARBA" id="ARBA00023136"/>
    </source>
</evidence>
<dbReference type="PANTHER" id="PTHR30193:SF37">
    <property type="entry name" value="INNER MEMBRANE ABC TRANSPORTER PERMEASE PROTEIN YCJO"/>
    <property type="match status" value="1"/>
</dbReference>
<dbReference type="SUPFAM" id="SSF161098">
    <property type="entry name" value="MetI-like"/>
    <property type="match status" value="1"/>
</dbReference>
<keyword evidence="10" id="KW-1185">Reference proteome</keyword>
<evidence type="ECO:0000256" key="2">
    <source>
        <dbReference type="ARBA" id="ARBA00022448"/>
    </source>
</evidence>
<dbReference type="EMBL" id="JPME01000009">
    <property type="protein sequence ID" value="KEZ90817.1"/>
    <property type="molecule type" value="Genomic_DNA"/>
</dbReference>
<sequence>MEQKTKTVKLKLSTRNTLVGLSFILPNFIGFFIFILIPVIFSLILSFMEWDGFNPMKFIMFENFITIFKDRVFRGAIWKTGYYSLFTVLLSLSASLGLAVLLNKKLVGKGFFRSAIFFPYVASIVAVSVVWNALFQKDFGPINGFLKMIGIAKPPGWTASVDWVIPALIIVSVWKNMGYFMIVYLAALQDIPYSLYEASTIDGANKSQQFFSITFPLLAPSTFFVLMMLTINSFKIFDLVYMMTEGGPGNASTMLSQYIYNQAFISWNYGKASAAAMILFLIVGTITVLQFKVEKKWLSYM</sequence>
<dbReference type="AlphaFoldDB" id="A0A084JPD3"/>
<protein>
    <submittedName>
        <fullName evidence="9">Sugar ABC transporter permease</fullName>
    </submittedName>
</protein>
<feature type="transmembrane region" description="Helical" evidence="7">
    <location>
        <begin position="163"/>
        <end position="188"/>
    </location>
</feature>
<evidence type="ECO:0000256" key="4">
    <source>
        <dbReference type="ARBA" id="ARBA00022692"/>
    </source>
</evidence>